<evidence type="ECO:0000256" key="3">
    <source>
        <dbReference type="ARBA" id="ARBA00024446"/>
    </source>
</evidence>
<dbReference type="Gene3D" id="2.40.50.220">
    <property type="entry name" value="EutN/Ccml"/>
    <property type="match status" value="1"/>
</dbReference>
<organism evidence="4">
    <name type="scientific">Proteinivorax hydrogeniformans</name>
    <dbReference type="NCBI Taxonomy" id="1826727"/>
    <lineage>
        <taxon>Bacteria</taxon>
        <taxon>Bacillati</taxon>
        <taxon>Bacillota</taxon>
        <taxon>Clostridia</taxon>
        <taxon>Eubacteriales</taxon>
        <taxon>Proteinivoracaceae</taxon>
        <taxon>Proteinivorax</taxon>
    </lineage>
</organism>
<gene>
    <name evidence="4" type="ORF">PRVXH_000263</name>
</gene>
<dbReference type="EMBL" id="CP159485">
    <property type="protein sequence ID" value="XCI28967.1"/>
    <property type="molecule type" value="Genomic_DNA"/>
</dbReference>
<dbReference type="GO" id="GO:0031470">
    <property type="term" value="C:carboxysome"/>
    <property type="evidence" value="ECO:0007669"/>
    <property type="project" value="UniProtKB-SubCell"/>
</dbReference>
<dbReference type="RefSeq" id="WP_353893517.1">
    <property type="nucleotide sequence ID" value="NZ_CP159485.1"/>
</dbReference>
<dbReference type="PANTHER" id="PTHR36539">
    <property type="entry name" value="ETHANOLAMINE UTILIZATION PROTEIN EUTN"/>
    <property type="match status" value="1"/>
</dbReference>
<reference evidence="4" key="1">
    <citation type="journal article" date="2018" name="Antonie Van Leeuwenhoek">
        <title>Proteinivorax hydrogeniformans sp. nov., an anaerobic, haloalkaliphilic bacterium fermenting proteinaceous compounds with high hydrogen production.</title>
        <authorList>
            <person name="Boltyanskaya Y."/>
            <person name="Detkova E."/>
            <person name="Pimenov N."/>
            <person name="Kevbrin V."/>
        </authorList>
    </citation>
    <scope>NUCLEOTIDE SEQUENCE</scope>
    <source>
        <strain evidence="4">Z-710</strain>
    </source>
</reference>
<evidence type="ECO:0000313" key="4">
    <source>
        <dbReference type="EMBL" id="XCI28967.1"/>
    </source>
</evidence>
<dbReference type="InterPro" id="IPR004992">
    <property type="entry name" value="EutN_CcmL"/>
</dbReference>
<comment type="subcellular location">
    <subcellularLocation>
        <location evidence="1">Carboxysome</location>
    </subcellularLocation>
</comment>
<evidence type="ECO:0000256" key="1">
    <source>
        <dbReference type="ARBA" id="ARBA00023587"/>
    </source>
</evidence>
<reference evidence="4" key="2">
    <citation type="submission" date="2024-06" db="EMBL/GenBank/DDBJ databases">
        <authorList>
            <person name="Petrova K.O."/>
            <person name="Toshchakov S.V."/>
            <person name="Boltjanskaja Y.V."/>
            <person name="Kevbrin V.V."/>
        </authorList>
    </citation>
    <scope>NUCLEOTIDE SEQUENCE</scope>
    <source>
        <strain evidence="4">Z-710</strain>
    </source>
</reference>
<keyword evidence="2" id="KW-1282">Carboxysome</keyword>
<dbReference type="SUPFAM" id="SSF159133">
    <property type="entry name" value="EutN/CcmL-like"/>
    <property type="match status" value="1"/>
</dbReference>
<dbReference type="PANTHER" id="PTHR36539:SF2">
    <property type="entry name" value="ETHANOLAMINE UTILIZATION PROTEIN"/>
    <property type="match status" value="1"/>
</dbReference>
<protein>
    <submittedName>
        <fullName evidence="4">EutN/CcmL family microcompartment protein</fullName>
    </submittedName>
</protein>
<dbReference type="PROSITE" id="PS51932">
    <property type="entry name" value="BMV"/>
    <property type="match status" value="1"/>
</dbReference>
<sequence length="86" mass="8920">MLTAKLVDSIWATRKADSLNGFKFMQAEVIGGSTTGQRLVVVDTIGAGIGDKVIVCTGSAARKLLGNDEIPVDAAVVGIIDEDCNV</sequence>
<dbReference type="CDD" id="cd01614">
    <property type="entry name" value="EutN_CcmL"/>
    <property type="match status" value="1"/>
</dbReference>
<proteinExistence type="predicted"/>
<dbReference type="InterPro" id="IPR036677">
    <property type="entry name" value="EutN_CcmL_sf"/>
</dbReference>
<dbReference type="AlphaFoldDB" id="A0AAU8HUB5"/>
<dbReference type="Pfam" id="PF03319">
    <property type="entry name" value="EutN_CcmL"/>
    <property type="match status" value="1"/>
</dbReference>
<name>A0AAU8HUB5_9FIRM</name>
<accession>A0AAU8HUB5</accession>
<evidence type="ECO:0000256" key="2">
    <source>
        <dbReference type="ARBA" id="ARBA00023669"/>
    </source>
</evidence>
<keyword evidence="3" id="KW-1283">Bacterial microcompartment</keyword>